<evidence type="ECO:0000313" key="1">
    <source>
        <dbReference type="EMBL" id="KAI4460900.1"/>
    </source>
</evidence>
<proteinExistence type="predicted"/>
<gene>
    <name evidence="1" type="ORF">MML48_5g00014581</name>
</gene>
<protein>
    <submittedName>
        <fullName evidence="1">Ngg1 interacting factor 3</fullName>
    </submittedName>
</protein>
<keyword evidence="2" id="KW-1185">Reference proteome</keyword>
<dbReference type="Proteomes" id="UP001056778">
    <property type="component" value="Chromosome 5"/>
</dbReference>
<reference evidence="1" key="1">
    <citation type="submission" date="2022-04" db="EMBL/GenBank/DDBJ databases">
        <title>Chromosome-scale genome assembly of Holotrichia oblita Faldermann.</title>
        <authorList>
            <person name="Rongchong L."/>
        </authorList>
    </citation>
    <scope>NUCLEOTIDE SEQUENCE</scope>
    <source>
        <strain evidence="1">81SQS9</strain>
    </source>
</reference>
<comment type="caution">
    <text evidence="1">The sequence shown here is derived from an EMBL/GenBank/DDBJ whole genome shotgun (WGS) entry which is preliminary data.</text>
</comment>
<evidence type="ECO:0000313" key="2">
    <source>
        <dbReference type="Proteomes" id="UP001056778"/>
    </source>
</evidence>
<sequence>MEGPRCVIKNGFAVKYGSRHCFPNPAKNMDMFKKWIKYCDDEIRSLPPENVYQNRRDCRNHFTNDQFGSNNRLLSTAYSVLNIPTKSTGPKLRMVEKASGKYLPEILTKLEEFAPLSLAESWDNVGLLVDPLESVLIQNILLTNDLTEDVLEEAKKLNAGLIISYHPNIFQGMKTVSGKTWKERIVVNAIKNKIAIFSPHTSWDSALGGVNDWLAESLPQDPDTKTPIKENPVNPMCGPGRKFQLSNPISVDEAVKCIKQHLLLPHLRLALAKDSSQSSTIKTVALCAGSGSSVLAGVAADLYLTGEMLHHDILDATQKGIHVILCNHSDSERGFLRGFRDRLEIMLDGNVAVFVSQVDKDPLKTV</sequence>
<organism evidence="1 2">
    <name type="scientific">Holotrichia oblita</name>
    <name type="common">Chafer beetle</name>
    <dbReference type="NCBI Taxonomy" id="644536"/>
    <lineage>
        <taxon>Eukaryota</taxon>
        <taxon>Metazoa</taxon>
        <taxon>Ecdysozoa</taxon>
        <taxon>Arthropoda</taxon>
        <taxon>Hexapoda</taxon>
        <taxon>Insecta</taxon>
        <taxon>Pterygota</taxon>
        <taxon>Neoptera</taxon>
        <taxon>Endopterygota</taxon>
        <taxon>Coleoptera</taxon>
        <taxon>Polyphaga</taxon>
        <taxon>Scarabaeiformia</taxon>
        <taxon>Scarabaeidae</taxon>
        <taxon>Melolonthinae</taxon>
        <taxon>Holotrichia</taxon>
    </lineage>
</organism>
<name>A0ACB9T2B8_HOLOL</name>
<dbReference type="EMBL" id="CM043019">
    <property type="protein sequence ID" value="KAI4460900.1"/>
    <property type="molecule type" value="Genomic_DNA"/>
</dbReference>
<accession>A0ACB9T2B8</accession>